<dbReference type="GO" id="GO:0015949">
    <property type="term" value="P:nucleobase-containing small molecule interconversion"/>
    <property type="evidence" value="ECO:0007669"/>
    <property type="project" value="TreeGrafter"/>
</dbReference>
<evidence type="ECO:0000313" key="4">
    <source>
        <dbReference type="Proteomes" id="UP000178319"/>
    </source>
</evidence>
<comment type="caution">
    <text evidence="3">The sequence shown here is derived from an EMBL/GenBank/DDBJ whole genome shotgun (WGS) entry which is preliminary data.</text>
</comment>
<dbReference type="NCBIfam" id="TIGR02274">
    <property type="entry name" value="dCTP_deam"/>
    <property type="match status" value="1"/>
</dbReference>
<dbReference type="AlphaFoldDB" id="A0A1G1V628"/>
<dbReference type="CDD" id="cd07557">
    <property type="entry name" value="trimeric_dUTPase"/>
    <property type="match status" value="1"/>
</dbReference>
<keyword evidence="2" id="KW-0546">Nucleotide metabolism</keyword>
<feature type="non-terminal residue" evidence="3">
    <location>
        <position position="1"/>
    </location>
</feature>
<dbReference type="SUPFAM" id="SSF51283">
    <property type="entry name" value="dUTPase-like"/>
    <property type="match status" value="1"/>
</dbReference>
<keyword evidence="1" id="KW-0378">Hydrolase</keyword>
<dbReference type="EMBL" id="MHBZ01000028">
    <property type="protein sequence ID" value="OGY10868.1"/>
    <property type="molecule type" value="Genomic_DNA"/>
</dbReference>
<accession>A0A1G1V628</accession>
<dbReference type="GO" id="GO:0006229">
    <property type="term" value="P:dUTP biosynthetic process"/>
    <property type="evidence" value="ECO:0007669"/>
    <property type="project" value="InterPro"/>
</dbReference>
<dbReference type="InterPro" id="IPR036157">
    <property type="entry name" value="dUTPase-like_sf"/>
</dbReference>
<dbReference type="Pfam" id="PF22769">
    <property type="entry name" value="DCD"/>
    <property type="match status" value="1"/>
</dbReference>
<dbReference type="GO" id="GO:0008829">
    <property type="term" value="F:dCTP deaminase activity"/>
    <property type="evidence" value="ECO:0007669"/>
    <property type="project" value="InterPro"/>
</dbReference>
<dbReference type="PANTHER" id="PTHR42680:SF3">
    <property type="entry name" value="DCTP DEAMINASE"/>
    <property type="match status" value="1"/>
</dbReference>
<evidence type="ECO:0000256" key="2">
    <source>
        <dbReference type="ARBA" id="ARBA00023080"/>
    </source>
</evidence>
<dbReference type="Proteomes" id="UP000178319">
    <property type="component" value="Unassembled WGS sequence"/>
</dbReference>
<dbReference type="PANTHER" id="PTHR42680">
    <property type="entry name" value="DCTP DEAMINASE"/>
    <property type="match status" value="1"/>
</dbReference>
<evidence type="ECO:0000256" key="1">
    <source>
        <dbReference type="ARBA" id="ARBA00022801"/>
    </source>
</evidence>
<dbReference type="STRING" id="1797516.A3D26_04800"/>
<dbReference type="Gene3D" id="2.70.40.10">
    <property type="match status" value="1"/>
</dbReference>
<reference evidence="3 4" key="1">
    <citation type="journal article" date="2016" name="Nat. Commun.">
        <title>Thousands of microbial genomes shed light on interconnected biogeochemical processes in an aquifer system.</title>
        <authorList>
            <person name="Anantharaman K."/>
            <person name="Brown C.T."/>
            <person name="Hug L.A."/>
            <person name="Sharon I."/>
            <person name="Castelle C.J."/>
            <person name="Probst A.J."/>
            <person name="Thomas B.C."/>
            <person name="Singh A."/>
            <person name="Wilkins M.J."/>
            <person name="Karaoz U."/>
            <person name="Brodie E.L."/>
            <person name="Williams K.H."/>
            <person name="Hubbard S.S."/>
            <person name="Banfield J.F."/>
        </authorList>
    </citation>
    <scope>NUCLEOTIDE SEQUENCE [LARGE SCALE GENOMIC DNA]</scope>
</reference>
<sequence length="134" mass="14613">ATRLTHIDLAGPIPDEYFRKIDVRKLGELKIHSGEVVLARTLEKVVLPDDIAGRIEGKSSVARRGVSVQAAPLFDAGWNGYPVLELNNVGKLPAVAKYGSSICAMSFNHLSSSTFQSYAKRDGVRYGVQKKTQV</sequence>
<proteinExistence type="predicted"/>
<dbReference type="InterPro" id="IPR033704">
    <property type="entry name" value="dUTPase_trimeric"/>
</dbReference>
<gene>
    <name evidence="3" type="ORF">A3D26_04800</name>
</gene>
<dbReference type="InterPro" id="IPR011962">
    <property type="entry name" value="dCTP_deaminase"/>
</dbReference>
<evidence type="ECO:0000313" key="3">
    <source>
        <dbReference type="EMBL" id="OGY10868.1"/>
    </source>
</evidence>
<name>A0A1G1V628_9BACT</name>
<protein>
    <submittedName>
        <fullName evidence="3">dCTP deaminase</fullName>
    </submittedName>
</protein>
<organism evidence="3 4">
    <name type="scientific">Candidatus Blackburnbacteria bacterium RIFCSPHIGHO2_02_FULL_44_20</name>
    <dbReference type="NCBI Taxonomy" id="1797516"/>
    <lineage>
        <taxon>Bacteria</taxon>
        <taxon>Candidatus Blackburniibacteriota</taxon>
    </lineage>
</organism>